<gene>
    <name evidence="1" type="ORF">SDC9_15753</name>
</gene>
<dbReference type="EMBL" id="VSSQ01000050">
    <property type="protein sequence ID" value="MPL70002.1"/>
    <property type="molecule type" value="Genomic_DNA"/>
</dbReference>
<name>A0A644TUX8_9ZZZZ</name>
<reference evidence="1" key="1">
    <citation type="submission" date="2019-08" db="EMBL/GenBank/DDBJ databases">
        <authorList>
            <person name="Kucharzyk K."/>
            <person name="Murdoch R.W."/>
            <person name="Higgins S."/>
            <person name="Loffler F."/>
        </authorList>
    </citation>
    <scope>NUCLEOTIDE SEQUENCE</scope>
</reference>
<comment type="caution">
    <text evidence="1">The sequence shown here is derived from an EMBL/GenBank/DDBJ whole genome shotgun (WGS) entry which is preliminary data.</text>
</comment>
<evidence type="ECO:0000313" key="1">
    <source>
        <dbReference type="EMBL" id="MPL70002.1"/>
    </source>
</evidence>
<dbReference type="AlphaFoldDB" id="A0A644TUX8"/>
<organism evidence="1">
    <name type="scientific">bioreactor metagenome</name>
    <dbReference type="NCBI Taxonomy" id="1076179"/>
    <lineage>
        <taxon>unclassified sequences</taxon>
        <taxon>metagenomes</taxon>
        <taxon>ecological metagenomes</taxon>
    </lineage>
</organism>
<proteinExistence type="predicted"/>
<sequence length="232" mass="27632">MKKQLLILSAIIGIFFFNSCKEENDNTDLKPVSKSINFQNIKNYVGDSFSRVNGYILIKGYKQIEYSETNYENNLIHNYVYLSKDSVKYIKLQTFNNIVFGCEYHYGDMYVINTNVDNVFYEYKNLSNEANNLFSGYNYTGFLDEDSYSNHQDLIYVFDSVKYDMNWCDEKWEESNIRKAKVSYFNEDYFLPVPPYPINHVAVEYWDYSFSPYINYKSLANEDRTFINLNHK</sequence>
<protein>
    <submittedName>
        <fullName evidence="1">Uncharacterized protein</fullName>
    </submittedName>
</protein>
<accession>A0A644TUX8</accession>